<dbReference type="Gene3D" id="3.30.300.30">
    <property type="match status" value="1"/>
</dbReference>
<dbReference type="OrthoDB" id="9803968at2"/>
<dbReference type="InterPro" id="IPR045851">
    <property type="entry name" value="AMP-bd_C_sf"/>
</dbReference>
<dbReference type="SUPFAM" id="SSF56801">
    <property type="entry name" value="Acetyl-CoA synthetase-like"/>
    <property type="match status" value="1"/>
</dbReference>
<feature type="domain" description="AMP-binding enzyme C-terminal" evidence="9">
    <location>
        <begin position="469"/>
        <end position="544"/>
    </location>
</feature>
<keyword evidence="3" id="KW-0436">Ligase</keyword>
<evidence type="ECO:0000256" key="3">
    <source>
        <dbReference type="ARBA" id="ARBA00022598"/>
    </source>
</evidence>
<dbReference type="PROSITE" id="PS00455">
    <property type="entry name" value="AMP_BINDING"/>
    <property type="match status" value="1"/>
</dbReference>
<reference evidence="10" key="1">
    <citation type="submission" date="2020-04" db="EMBL/GenBank/DDBJ databases">
        <title>Nitratireductor sp. nov. isolated from mangrove soil.</title>
        <authorList>
            <person name="Ye Y."/>
        </authorList>
    </citation>
    <scope>NUCLEOTIDE SEQUENCE</scope>
    <source>
        <strain evidence="10">SY7</strain>
    </source>
</reference>
<evidence type="ECO:0000256" key="7">
    <source>
        <dbReference type="ARBA" id="ARBA00042773"/>
    </source>
</evidence>
<dbReference type="Gene3D" id="3.40.50.12780">
    <property type="entry name" value="N-terminal domain of ligase-like"/>
    <property type="match status" value="1"/>
</dbReference>
<evidence type="ECO:0000259" key="8">
    <source>
        <dbReference type="Pfam" id="PF00501"/>
    </source>
</evidence>
<evidence type="ECO:0000313" key="11">
    <source>
        <dbReference type="Proteomes" id="UP000321389"/>
    </source>
</evidence>
<dbReference type="RefSeq" id="WP_146297758.1">
    <property type="nucleotide sequence ID" value="NZ_CP042301.2"/>
</dbReference>
<feature type="domain" description="AMP-dependent synthetase/ligase" evidence="8">
    <location>
        <begin position="32"/>
        <end position="418"/>
    </location>
</feature>
<dbReference type="InterPro" id="IPR025110">
    <property type="entry name" value="AMP-bd_C"/>
</dbReference>
<keyword evidence="4" id="KW-0472">Membrane</keyword>
<evidence type="ECO:0000259" key="9">
    <source>
        <dbReference type="Pfam" id="PF13193"/>
    </source>
</evidence>
<evidence type="ECO:0000256" key="4">
    <source>
        <dbReference type="ARBA" id="ARBA00023136"/>
    </source>
</evidence>
<dbReference type="PANTHER" id="PTHR43767:SF8">
    <property type="entry name" value="LONG-CHAIN-FATTY-ACID--COA LIGASE"/>
    <property type="match status" value="1"/>
</dbReference>
<evidence type="ECO:0000256" key="5">
    <source>
        <dbReference type="ARBA" id="ARBA00026121"/>
    </source>
</evidence>
<dbReference type="InterPro" id="IPR042099">
    <property type="entry name" value="ANL_N_sf"/>
</dbReference>
<protein>
    <recommendedName>
        <fullName evidence="6">Long-chain-fatty-acid--CoA ligase</fullName>
        <ecNumber evidence="5">6.2.1.3</ecNumber>
    </recommendedName>
    <alternativeName>
        <fullName evidence="7">Long-chain acyl-CoA synthetase</fullName>
    </alternativeName>
</protein>
<comment type="subcellular location">
    <subcellularLocation>
        <location evidence="1">Membrane</location>
        <topology evidence="1">Peripheral membrane protein</topology>
    </subcellularLocation>
</comment>
<organism evidence="10 11">
    <name type="scientific">Nitratireductor mangrovi</name>
    <dbReference type="NCBI Taxonomy" id="2599600"/>
    <lineage>
        <taxon>Bacteria</taxon>
        <taxon>Pseudomonadati</taxon>
        <taxon>Pseudomonadota</taxon>
        <taxon>Alphaproteobacteria</taxon>
        <taxon>Hyphomicrobiales</taxon>
        <taxon>Phyllobacteriaceae</taxon>
        <taxon>Nitratireductor</taxon>
    </lineage>
</organism>
<dbReference type="InterPro" id="IPR050237">
    <property type="entry name" value="ATP-dep_AMP-bd_enzyme"/>
</dbReference>
<dbReference type="InterPro" id="IPR000873">
    <property type="entry name" value="AMP-dep_synth/lig_dom"/>
</dbReference>
<comment type="pathway">
    <text evidence="2">Lipid metabolism; fatty acid beta-oxidation.</text>
</comment>
<evidence type="ECO:0000256" key="1">
    <source>
        <dbReference type="ARBA" id="ARBA00004170"/>
    </source>
</evidence>
<dbReference type="KEGG" id="niy:FQ775_01255"/>
<proteinExistence type="predicted"/>
<dbReference type="EMBL" id="CP042301">
    <property type="protein sequence ID" value="QDY99108.1"/>
    <property type="molecule type" value="Genomic_DNA"/>
</dbReference>
<keyword evidence="11" id="KW-1185">Reference proteome</keyword>
<dbReference type="GO" id="GO:0016020">
    <property type="term" value="C:membrane"/>
    <property type="evidence" value="ECO:0007669"/>
    <property type="project" value="UniProtKB-SubCell"/>
</dbReference>
<dbReference type="PANTHER" id="PTHR43767">
    <property type="entry name" value="LONG-CHAIN-FATTY-ACID--COA LIGASE"/>
    <property type="match status" value="1"/>
</dbReference>
<gene>
    <name evidence="10" type="ORF">FQ775_01255</name>
</gene>
<evidence type="ECO:0000313" key="10">
    <source>
        <dbReference type="EMBL" id="QDY99108.1"/>
    </source>
</evidence>
<dbReference type="AlphaFoldDB" id="A0A5B8KU50"/>
<dbReference type="EC" id="6.2.1.3" evidence="5"/>
<name>A0A5B8KU50_9HYPH</name>
<dbReference type="CDD" id="cd05936">
    <property type="entry name" value="FC-FACS_FadD_like"/>
    <property type="match status" value="1"/>
</dbReference>
<dbReference type="Pfam" id="PF13193">
    <property type="entry name" value="AMP-binding_C"/>
    <property type="match status" value="1"/>
</dbReference>
<dbReference type="GO" id="GO:0004467">
    <property type="term" value="F:long-chain fatty acid-CoA ligase activity"/>
    <property type="evidence" value="ECO:0007669"/>
    <property type="project" value="UniProtKB-EC"/>
</dbReference>
<accession>A0A5B8KU50</accession>
<dbReference type="Proteomes" id="UP000321389">
    <property type="component" value="Chromosome"/>
</dbReference>
<evidence type="ECO:0000256" key="2">
    <source>
        <dbReference type="ARBA" id="ARBA00005005"/>
    </source>
</evidence>
<sequence length="565" mass="60893">MDLASAPWKASYPPGLSPAVELEGWPVHQVVDEAAVQWGGREAVIFRDAVLTFADLKAEMDRAARAFRAAGVGRGTRIAFLLPNTVYHLVSFFGALKAGATVVHLSPLDSERVLEHKLADSGARIVVTTNIGELAIRAAGLKARGLIDRLIVGEDQAFGPSALTGPMPEGNDFSTFAVFVESSPEQAESVSDPVESKSEVDIEDLALLQYTGGTTGMPKGAMLTHRNISTAVESYDLWSDFTGTMRRGQERVLLVLPLFHIYALTAVMLRCVRGGQTMVMHTRFDPEVALDEIEAGLTIFPGVPTMWIAICSVPGFEKRDYSSLHFCGSGGAPLPVETARKLKTATGHDLLGGWGMTETSPAGTNIPTTRPDKVGTIGIPLPGIWVDVVALDDPARVLPQGETGELRIFGPNVTKGYLNRPEETAAAFSEGGLLTGDIGFMDEEGFFTIVDRKKDMILSGGYNVYPQLIEQMIYEHPDVEEVLVIGIADAYRGEAAKAFVKLRKGAAPLTLEALCAFLKGRLGRHEMPAALEIRDALPRTPVGKLSKLELKQEEAARRESARAAS</sequence>
<dbReference type="Pfam" id="PF00501">
    <property type="entry name" value="AMP-binding"/>
    <property type="match status" value="1"/>
</dbReference>
<evidence type="ECO:0000256" key="6">
    <source>
        <dbReference type="ARBA" id="ARBA00039545"/>
    </source>
</evidence>
<dbReference type="InterPro" id="IPR020845">
    <property type="entry name" value="AMP-binding_CS"/>
</dbReference>